<comment type="caution">
    <text evidence="2">The sequence shown here is derived from an EMBL/GenBank/DDBJ whole genome shotgun (WGS) entry which is preliminary data.</text>
</comment>
<name>A0A2S5BJE1_9BASI</name>
<evidence type="ECO:0000313" key="2">
    <source>
        <dbReference type="EMBL" id="POY76887.1"/>
    </source>
</evidence>
<reference evidence="2 3" key="1">
    <citation type="journal article" date="2018" name="Front. Microbiol.">
        <title>Prospects for Fungal Bioremediation of Acidic Radioactive Waste Sites: Characterization and Genome Sequence of Rhodotorula taiwanensis MD1149.</title>
        <authorList>
            <person name="Tkavc R."/>
            <person name="Matrosova V.Y."/>
            <person name="Grichenko O.E."/>
            <person name="Gostincar C."/>
            <person name="Volpe R.P."/>
            <person name="Klimenkova P."/>
            <person name="Gaidamakova E.K."/>
            <person name="Zhou C.E."/>
            <person name="Stewart B.J."/>
            <person name="Lyman M.G."/>
            <person name="Malfatti S.A."/>
            <person name="Rubinfeld B."/>
            <person name="Courtot M."/>
            <person name="Singh J."/>
            <person name="Dalgard C.L."/>
            <person name="Hamilton T."/>
            <person name="Frey K.G."/>
            <person name="Gunde-Cimerman N."/>
            <person name="Dugan L."/>
            <person name="Daly M.J."/>
        </authorList>
    </citation>
    <scope>NUCLEOTIDE SEQUENCE [LARGE SCALE GENOMIC DNA]</scope>
    <source>
        <strain evidence="2 3">MD1149</strain>
    </source>
</reference>
<protein>
    <submittedName>
        <fullName evidence="2">Uncharacterized protein</fullName>
    </submittedName>
</protein>
<proteinExistence type="predicted"/>
<keyword evidence="3" id="KW-1185">Reference proteome</keyword>
<dbReference type="AlphaFoldDB" id="A0A2S5BJE1"/>
<sequence length="86" mass="9261">MFTTRGPARQEAPVPGLFQPSLSPNFTAPAPRTVVMNLTVARGRVSIAPRCSGRRKKGNTTVIFRGRPPDLKRGLLAPSSFSLRGS</sequence>
<evidence type="ECO:0000256" key="1">
    <source>
        <dbReference type="SAM" id="MobiDB-lite"/>
    </source>
</evidence>
<dbReference type="Proteomes" id="UP000237144">
    <property type="component" value="Unassembled WGS sequence"/>
</dbReference>
<gene>
    <name evidence="2" type="ORF">BMF94_0139</name>
</gene>
<evidence type="ECO:0000313" key="3">
    <source>
        <dbReference type="Proteomes" id="UP000237144"/>
    </source>
</evidence>
<dbReference type="EMBL" id="PJQD01000001">
    <property type="protein sequence ID" value="POY76887.1"/>
    <property type="molecule type" value="Genomic_DNA"/>
</dbReference>
<feature type="region of interest" description="Disordered" evidence="1">
    <location>
        <begin position="1"/>
        <end position="26"/>
    </location>
</feature>
<accession>A0A2S5BJE1</accession>
<organism evidence="2 3">
    <name type="scientific">Rhodotorula taiwanensis</name>
    <dbReference type="NCBI Taxonomy" id="741276"/>
    <lineage>
        <taxon>Eukaryota</taxon>
        <taxon>Fungi</taxon>
        <taxon>Dikarya</taxon>
        <taxon>Basidiomycota</taxon>
        <taxon>Pucciniomycotina</taxon>
        <taxon>Microbotryomycetes</taxon>
        <taxon>Sporidiobolales</taxon>
        <taxon>Sporidiobolaceae</taxon>
        <taxon>Rhodotorula</taxon>
    </lineage>
</organism>